<proteinExistence type="predicted"/>
<sequence>MCTLAVRLMDGSVVKSEFNENLCLVDVKRWLQLESYIPPAPEDDEIISNYVRIGYAEKFRYAFFYPSTRHTFTESEELLRLKDLDLHNKVMLILRPDYDPSAKPAEFKEEMKRSWVLVLNRVGNVLQALYQFFDYGVDEARKDLQDFTERLEHKDYGAPFFLETAPKAGLLVNFTAGRQLKHIDEEASYKDYSFTNGGSRAGTPSLQVAETKEE</sequence>
<evidence type="ECO:0000256" key="1">
    <source>
        <dbReference type="SAM" id="MobiDB-lite"/>
    </source>
</evidence>
<evidence type="ECO:0000313" key="4">
    <source>
        <dbReference type="Proteomes" id="UP000268321"/>
    </source>
</evidence>
<feature type="region of interest" description="Disordered" evidence="1">
    <location>
        <begin position="195"/>
        <end position="214"/>
    </location>
</feature>
<reference evidence="4" key="1">
    <citation type="journal article" date="2018" name="Nat. Microbiol.">
        <title>Leveraging single-cell genomics to expand the fungal tree of life.</title>
        <authorList>
            <person name="Ahrendt S.R."/>
            <person name="Quandt C.A."/>
            <person name="Ciobanu D."/>
            <person name="Clum A."/>
            <person name="Salamov A."/>
            <person name="Andreopoulos B."/>
            <person name="Cheng J.F."/>
            <person name="Woyke T."/>
            <person name="Pelin A."/>
            <person name="Henrissat B."/>
            <person name="Reynolds N.K."/>
            <person name="Benny G.L."/>
            <person name="Smith M.E."/>
            <person name="James T.Y."/>
            <person name="Grigoriev I.V."/>
        </authorList>
    </citation>
    <scope>NUCLEOTIDE SEQUENCE [LARGE SCALE GENOMIC DNA]</scope>
    <source>
        <strain evidence="4">Baker2002</strain>
    </source>
</reference>
<feature type="compositionally biased region" description="Polar residues" evidence="1">
    <location>
        <begin position="195"/>
        <end position="208"/>
    </location>
</feature>
<dbReference type="Gene3D" id="3.10.20.90">
    <property type="entry name" value="Phosphatidylinositol 3-kinase Catalytic Subunit, Chain A, domain 1"/>
    <property type="match status" value="1"/>
</dbReference>
<dbReference type="Pfam" id="PF00789">
    <property type="entry name" value="UBX"/>
    <property type="match status" value="1"/>
</dbReference>
<organism evidence="3 4">
    <name type="scientific">Metschnikowia bicuspidata</name>
    <dbReference type="NCBI Taxonomy" id="27322"/>
    <lineage>
        <taxon>Eukaryota</taxon>
        <taxon>Fungi</taxon>
        <taxon>Dikarya</taxon>
        <taxon>Ascomycota</taxon>
        <taxon>Saccharomycotina</taxon>
        <taxon>Pichiomycetes</taxon>
        <taxon>Metschnikowiaceae</taxon>
        <taxon>Metschnikowia</taxon>
    </lineage>
</organism>
<protein>
    <recommendedName>
        <fullName evidence="2">UBX domain-containing protein</fullName>
    </recommendedName>
</protein>
<dbReference type="EMBL" id="ML004447">
    <property type="protein sequence ID" value="RKP31046.1"/>
    <property type="molecule type" value="Genomic_DNA"/>
</dbReference>
<keyword evidence="4" id="KW-1185">Reference proteome</keyword>
<dbReference type="InterPro" id="IPR001012">
    <property type="entry name" value="UBX_dom"/>
</dbReference>
<evidence type="ECO:0000313" key="3">
    <source>
        <dbReference type="EMBL" id="RKP31046.1"/>
    </source>
</evidence>
<gene>
    <name evidence="3" type="ORF">METBISCDRAFT_26877</name>
</gene>
<accession>A0A4P9ZDM5</accession>
<dbReference type="PROSITE" id="PS50033">
    <property type="entry name" value="UBX"/>
    <property type="match status" value="1"/>
</dbReference>
<evidence type="ECO:0000259" key="2">
    <source>
        <dbReference type="PROSITE" id="PS50033"/>
    </source>
</evidence>
<dbReference type="Proteomes" id="UP000268321">
    <property type="component" value="Unassembled WGS sequence"/>
</dbReference>
<name>A0A4P9ZDM5_9ASCO</name>
<dbReference type="OrthoDB" id="2445133at2759"/>
<feature type="domain" description="UBX" evidence="2">
    <location>
        <begin position="1"/>
        <end position="94"/>
    </location>
</feature>
<dbReference type="AlphaFoldDB" id="A0A4P9ZDM5"/>